<protein>
    <submittedName>
        <fullName evidence="3">Hydrolase</fullName>
    </submittedName>
</protein>
<dbReference type="InterPro" id="IPR011059">
    <property type="entry name" value="Metal-dep_hydrolase_composite"/>
</dbReference>
<evidence type="ECO:0000256" key="1">
    <source>
        <dbReference type="ARBA" id="ARBA00022801"/>
    </source>
</evidence>
<dbReference type="AlphaFoldDB" id="A0A076EJW8"/>
<dbReference type="SUPFAM" id="SSF51556">
    <property type="entry name" value="Metallo-dependent hydrolases"/>
    <property type="match status" value="1"/>
</dbReference>
<dbReference type="InterPro" id="IPR032466">
    <property type="entry name" value="Metal_Hydrolase"/>
</dbReference>
<dbReference type="Pfam" id="PF01979">
    <property type="entry name" value="Amidohydro_1"/>
    <property type="match status" value="1"/>
</dbReference>
<proteinExistence type="predicted"/>
<dbReference type="RefSeq" id="WP_128639503.1">
    <property type="nucleotide sequence ID" value="NZ_CP008947.1"/>
</dbReference>
<organism evidence="3 4">
    <name type="scientific">Rhodococcus opacus</name>
    <name type="common">Nocardia opaca</name>
    <dbReference type="NCBI Taxonomy" id="37919"/>
    <lineage>
        <taxon>Bacteria</taxon>
        <taxon>Bacillati</taxon>
        <taxon>Actinomycetota</taxon>
        <taxon>Actinomycetes</taxon>
        <taxon>Mycobacteriales</taxon>
        <taxon>Nocardiaceae</taxon>
        <taxon>Rhodococcus</taxon>
    </lineage>
</organism>
<dbReference type="GO" id="GO:0016810">
    <property type="term" value="F:hydrolase activity, acting on carbon-nitrogen (but not peptide) bonds"/>
    <property type="evidence" value="ECO:0007669"/>
    <property type="project" value="InterPro"/>
</dbReference>
<dbReference type="Proteomes" id="UP000028488">
    <property type="component" value="Chromosome"/>
</dbReference>
<gene>
    <name evidence="3" type="ORF">EP51_13075</name>
</gene>
<evidence type="ECO:0000259" key="2">
    <source>
        <dbReference type="Pfam" id="PF01979"/>
    </source>
</evidence>
<reference evidence="3 4" key="1">
    <citation type="submission" date="2014-07" db="EMBL/GenBank/DDBJ databases">
        <title>Genome Sequence of Rhodococcus opacus Strain R7, a Biodegrader of Mono- and Polycyclic Aromatic Hydrocarbons.</title>
        <authorList>
            <person name="Di Gennaro P."/>
            <person name="Zampolli J."/>
            <person name="Presti I."/>
            <person name="Cappelletti M."/>
            <person name="D'Ursi P."/>
            <person name="Orro A."/>
            <person name="Mezzelani A."/>
            <person name="Milanesi L."/>
        </authorList>
    </citation>
    <scope>NUCLEOTIDE SEQUENCE [LARGE SCALE GENOMIC DNA]</scope>
    <source>
        <strain evidence="3 4">R7</strain>
    </source>
</reference>
<keyword evidence="1 3" id="KW-0378">Hydrolase</keyword>
<dbReference type="eggNOG" id="COG0402">
    <property type="taxonomic scope" value="Bacteria"/>
</dbReference>
<dbReference type="PANTHER" id="PTHR43794">
    <property type="entry name" value="AMINOHYDROLASE SSNA-RELATED"/>
    <property type="match status" value="1"/>
</dbReference>
<name>A0A076EJW8_RHOOP</name>
<evidence type="ECO:0000313" key="3">
    <source>
        <dbReference type="EMBL" id="AII05508.1"/>
    </source>
</evidence>
<dbReference type="Gene3D" id="2.30.40.10">
    <property type="entry name" value="Urease, subunit C, domain 1"/>
    <property type="match status" value="1"/>
</dbReference>
<dbReference type="EMBL" id="CP008947">
    <property type="protein sequence ID" value="AII05508.1"/>
    <property type="molecule type" value="Genomic_DNA"/>
</dbReference>
<dbReference type="SUPFAM" id="SSF51338">
    <property type="entry name" value="Composite domain of metallo-dependent hydrolases"/>
    <property type="match status" value="1"/>
</dbReference>
<sequence length="487" mass="52314">MTATLLHGATVVTVDRERRIIDDGAVLIDGGLISAVGAGHALLAVTDPSVRRIDCRGKLVIPGLVDAHGHAGHSLIKTLGCDSPTFWMRTVTPAYFHATTPEYWYHDGLVSALERVRAGVTCGVSVMGSRPRSDDPEISLAHARAYREVGIRDVVCVGPAGLPLPQPVTHWSGGVPRRREVGFDELLSGAESVIETVNGYEGDLTSVFLTPFTIVPSVDPSHPSRPDVATHLTDDDRYQARRVREAAERWGVRIHSDAFGGMVRLAAKDREHALLGPDVHLQHCTGLSAEEVAILAETGTSVGHAPGGRAPVPQMLQAGITVAITTDGSSPRRPFDLLQAARAAQAANQLLADDPYLLPPGRLLEMITIDAAAVLGMADVLGSIEVGKRADLAILDMRKPHLVPNWMPVHRLVYEATGADVHTVIVGGTVVMEDRIVCGVDETAALDEGDRHARLLVERAGLARHLTDPGWRSNRREFDEPIEVTVP</sequence>
<dbReference type="PANTHER" id="PTHR43794:SF11">
    <property type="entry name" value="AMIDOHYDROLASE-RELATED DOMAIN-CONTAINING PROTEIN"/>
    <property type="match status" value="1"/>
</dbReference>
<dbReference type="Gene3D" id="3.20.20.140">
    <property type="entry name" value="Metal-dependent hydrolases"/>
    <property type="match status" value="1"/>
</dbReference>
<dbReference type="InterPro" id="IPR050287">
    <property type="entry name" value="MTA/SAH_deaminase"/>
</dbReference>
<accession>A0A076EJW8</accession>
<feature type="domain" description="Amidohydrolase-related" evidence="2">
    <location>
        <begin position="59"/>
        <end position="431"/>
    </location>
</feature>
<evidence type="ECO:0000313" key="4">
    <source>
        <dbReference type="Proteomes" id="UP000028488"/>
    </source>
</evidence>
<dbReference type="InterPro" id="IPR006680">
    <property type="entry name" value="Amidohydro-rel"/>
</dbReference>